<dbReference type="InterPro" id="IPR001547">
    <property type="entry name" value="Glyco_hydro_5"/>
</dbReference>
<protein>
    <recommendedName>
        <fullName evidence="2">mannan endo-1,4-beta-mannosidase</fullName>
        <ecNumber evidence="2">3.2.1.78</ecNumber>
    </recommendedName>
</protein>
<evidence type="ECO:0000313" key="7">
    <source>
        <dbReference type="Proteomes" id="UP000823619"/>
    </source>
</evidence>
<evidence type="ECO:0000256" key="1">
    <source>
        <dbReference type="ARBA" id="ARBA00001678"/>
    </source>
</evidence>
<organism evidence="6 7">
    <name type="scientific">Candidatus Cryptobacteroides merdavium</name>
    <dbReference type="NCBI Taxonomy" id="2840769"/>
    <lineage>
        <taxon>Bacteria</taxon>
        <taxon>Pseudomonadati</taxon>
        <taxon>Bacteroidota</taxon>
        <taxon>Bacteroidia</taxon>
        <taxon>Bacteroidales</taxon>
        <taxon>Candidatus Cryptobacteroides</taxon>
    </lineage>
</organism>
<dbReference type="PANTHER" id="PTHR31451">
    <property type="match status" value="1"/>
</dbReference>
<evidence type="ECO:0000256" key="3">
    <source>
        <dbReference type="ARBA" id="ARBA00022801"/>
    </source>
</evidence>
<reference evidence="6" key="2">
    <citation type="journal article" date="2021" name="PeerJ">
        <title>Extensive microbial diversity within the chicken gut microbiome revealed by metagenomics and culture.</title>
        <authorList>
            <person name="Gilroy R."/>
            <person name="Ravi A."/>
            <person name="Getino M."/>
            <person name="Pursley I."/>
            <person name="Horton D.L."/>
            <person name="Alikhan N.F."/>
            <person name="Baker D."/>
            <person name="Gharbi K."/>
            <person name="Hall N."/>
            <person name="Watson M."/>
            <person name="Adriaenssens E.M."/>
            <person name="Foster-Nyarko E."/>
            <person name="Jarju S."/>
            <person name="Secka A."/>
            <person name="Antonio M."/>
            <person name="Oren A."/>
            <person name="Chaudhuri R.R."/>
            <person name="La Ragione R."/>
            <person name="Hildebrand F."/>
            <person name="Pallen M.J."/>
        </authorList>
    </citation>
    <scope>NUCLEOTIDE SEQUENCE</scope>
    <source>
        <strain evidence="6">D5-748</strain>
    </source>
</reference>
<feature type="domain" description="Glycoside hydrolase family 5" evidence="5">
    <location>
        <begin position="21"/>
        <end position="426"/>
    </location>
</feature>
<dbReference type="SUPFAM" id="SSF51445">
    <property type="entry name" value="(Trans)glycosidases"/>
    <property type="match status" value="1"/>
</dbReference>
<dbReference type="EMBL" id="JADIMO010000038">
    <property type="protein sequence ID" value="MBO8444745.1"/>
    <property type="molecule type" value="Genomic_DNA"/>
</dbReference>
<keyword evidence="3" id="KW-0378">Hydrolase</keyword>
<dbReference type="GO" id="GO:0000272">
    <property type="term" value="P:polysaccharide catabolic process"/>
    <property type="evidence" value="ECO:0007669"/>
    <property type="project" value="InterPro"/>
</dbReference>
<sequence>MGALLSVALSASLCGCGEKTEFYRVENGKFFKGDEQVNFIGANLWYGPVLASAGEGGDLERLRAELDSLKSLGITNLRVLAGADGPDGTPYKVAPTLQKEPGVYDEALLLGLDRFMAEVGKRGMSAVIYLNNTWEWSGGYGTYLEWAGEGESPLPIPDGWKKFSGHISRFVLNDKAKALFNDHVEAMVSRVNSVTGIPYKDDPAIFSWQICNEPRCLSSSDSAKAVFAEWIGSVAATIKRIDPNHMVSTGSEGYYGCEADIALFEKIHSFPEIDYMNIHIWPYNWDWVEKETLSDSLDVAIRQTDWYIDMHLPVAEKHGKPIVIEEFGYPRDGLGYSKSVPVSARDSYYGHIFGRLAESVRSGGMIAGVNFWAWGGLAGQSEDRLWWKPGDEFCGDPAQEPQGFYSVYASDTTTLEVIREAVKSLSSQPEAPVCAR</sequence>
<name>A0A9D9ED34_9BACT</name>
<evidence type="ECO:0000256" key="4">
    <source>
        <dbReference type="ARBA" id="ARBA00023295"/>
    </source>
</evidence>
<comment type="catalytic activity">
    <reaction evidence="1">
        <text>Random hydrolysis of (1-&gt;4)-beta-D-mannosidic linkages in mannans, galactomannans and glucomannans.</text>
        <dbReference type="EC" id="3.2.1.78"/>
    </reaction>
</comment>
<comment type="caution">
    <text evidence="6">The sequence shown here is derived from an EMBL/GenBank/DDBJ whole genome shotgun (WGS) entry which is preliminary data.</text>
</comment>
<evidence type="ECO:0000259" key="5">
    <source>
        <dbReference type="Pfam" id="PF26410"/>
    </source>
</evidence>
<dbReference type="AlphaFoldDB" id="A0A9D9ED34"/>
<dbReference type="Gene3D" id="3.20.20.80">
    <property type="entry name" value="Glycosidases"/>
    <property type="match status" value="1"/>
</dbReference>
<dbReference type="Proteomes" id="UP000823619">
    <property type="component" value="Unassembled WGS sequence"/>
</dbReference>
<evidence type="ECO:0000313" key="6">
    <source>
        <dbReference type="EMBL" id="MBO8444745.1"/>
    </source>
</evidence>
<gene>
    <name evidence="6" type="ORF">IAC23_03485</name>
</gene>
<dbReference type="PANTHER" id="PTHR31451:SF40">
    <property type="entry name" value="GLYCOSIDE HYDROLASE FAMILY 5 DOMAIN-CONTAINING PROTEIN"/>
    <property type="match status" value="1"/>
</dbReference>
<dbReference type="Pfam" id="PF26410">
    <property type="entry name" value="GH5_mannosidase"/>
    <property type="match status" value="1"/>
</dbReference>
<evidence type="ECO:0000256" key="2">
    <source>
        <dbReference type="ARBA" id="ARBA00012706"/>
    </source>
</evidence>
<keyword evidence="4" id="KW-0326">Glycosidase</keyword>
<proteinExistence type="predicted"/>
<dbReference type="GO" id="GO:0016985">
    <property type="term" value="F:mannan endo-1,4-beta-mannosidase activity"/>
    <property type="evidence" value="ECO:0007669"/>
    <property type="project" value="TreeGrafter"/>
</dbReference>
<dbReference type="InterPro" id="IPR017853">
    <property type="entry name" value="GH"/>
</dbReference>
<dbReference type="EC" id="3.2.1.78" evidence="2"/>
<reference evidence="6" key="1">
    <citation type="submission" date="2020-10" db="EMBL/GenBank/DDBJ databases">
        <authorList>
            <person name="Gilroy R."/>
        </authorList>
    </citation>
    <scope>NUCLEOTIDE SEQUENCE</scope>
    <source>
        <strain evidence="6">D5-748</strain>
    </source>
</reference>
<dbReference type="InterPro" id="IPR045053">
    <property type="entry name" value="MAN-like"/>
</dbReference>
<accession>A0A9D9ED34</accession>